<keyword evidence="2" id="KW-1185">Reference proteome</keyword>
<reference evidence="1" key="1">
    <citation type="journal article" date="2019" name="bioRxiv">
        <title>The Genome of the Zebra Mussel, Dreissena polymorpha: A Resource for Invasive Species Research.</title>
        <authorList>
            <person name="McCartney M.A."/>
            <person name="Auch B."/>
            <person name="Kono T."/>
            <person name="Mallez S."/>
            <person name="Zhang Y."/>
            <person name="Obille A."/>
            <person name="Becker A."/>
            <person name="Abrahante J.E."/>
            <person name="Garbe J."/>
            <person name="Badalamenti J.P."/>
            <person name="Herman A."/>
            <person name="Mangelson H."/>
            <person name="Liachko I."/>
            <person name="Sullivan S."/>
            <person name="Sone E.D."/>
            <person name="Koren S."/>
            <person name="Silverstein K.A.T."/>
            <person name="Beckman K.B."/>
            <person name="Gohl D.M."/>
        </authorList>
    </citation>
    <scope>NUCLEOTIDE SEQUENCE</scope>
    <source>
        <strain evidence="1">Duluth1</strain>
        <tissue evidence="1">Whole animal</tissue>
    </source>
</reference>
<gene>
    <name evidence="1" type="ORF">DPMN_187658</name>
</gene>
<comment type="caution">
    <text evidence="1">The sequence shown here is derived from an EMBL/GenBank/DDBJ whole genome shotgun (WGS) entry which is preliminary data.</text>
</comment>
<dbReference type="EMBL" id="JAIWYP010000010">
    <property type="protein sequence ID" value="KAH3753028.1"/>
    <property type="molecule type" value="Genomic_DNA"/>
</dbReference>
<dbReference type="Proteomes" id="UP000828390">
    <property type="component" value="Unassembled WGS sequence"/>
</dbReference>
<proteinExistence type="predicted"/>
<evidence type="ECO:0000313" key="2">
    <source>
        <dbReference type="Proteomes" id="UP000828390"/>
    </source>
</evidence>
<name>A0A9D4DPX0_DREPO</name>
<evidence type="ECO:0000313" key="1">
    <source>
        <dbReference type="EMBL" id="KAH3753028.1"/>
    </source>
</evidence>
<dbReference type="AlphaFoldDB" id="A0A9D4DPX0"/>
<accession>A0A9D4DPX0</accession>
<sequence>MLLCSHVFAGSIFSNGRYPGENDSFVETLLEDFGRQCPFTDPGLYSPNNS</sequence>
<protein>
    <submittedName>
        <fullName evidence="1">Uncharacterized protein</fullName>
    </submittedName>
</protein>
<organism evidence="1 2">
    <name type="scientific">Dreissena polymorpha</name>
    <name type="common">Zebra mussel</name>
    <name type="synonym">Mytilus polymorpha</name>
    <dbReference type="NCBI Taxonomy" id="45954"/>
    <lineage>
        <taxon>Eukaryota</taxon>
        <taxon>Metazoa</taxon>
        <taxon>Spiralia</taxon>
        <taxon>Lophotrochozoa</taxon>
        <taxon>Mollusca</taxon>
        <taxon>Bivalvia</taxon>
        <taxon>Autobranchia</taxon>
        <taxon>Heteroconchia</taxon>
        <taxon>Euheterodonta</taxon>
        <taxon>Imparidentia</taxon>
        <taxon>Neoheterodontei</taxon>
        <taxon>Myida</taxon>
        <taxon>Dreissenoidea</taxon>
        <taxon>Dreissenidae</taxon>
        <taxon>Dreissena</taxon>
    </lineage>
</organism>
<reference evidence="1" key="2">
    <citation type="submission" date="2020-11" db="EMBL/GenBank/DDBJ databases">
        <authorList>
            <person name="McCartney M.A."/>
            <person name="Auch B."/>
            <person name="Kono T."/>
            <person name="Mallez S."/>
            <person name="Becker A."/>
            <person name="Gohl D.M."/>
            <person name="Silverstein K.A.T."/>
            <person name="Koren S."/>
            <person name="Bechman K.B."/>
            <person name="Herman A."/>
            <person name="Abrahante J.E."/>
            <person name="Garbe J."/>
        </authorList>
    </citation>
    <scope>NUCLEOTIDE SEQUENCE</scope>
    <source>
        <strain evidence="1">Duluth1</strain>
        <tissue evidence="1">Whole animal</tissue>
    </source>
</reference>